<feature type="transmembrane region" description="Helical" evidence="1">
    <location>
        <begin position="860"/>
        <end position="886"/>
    </location>
</feature>
<dbReference type="AlphaFoldDB" id="A0A818UAL1"/>
<keyword evidence="1" id="KW-1133">Transmembrane helix</keyword>
<feature type="transmembrane region" description="Helical" evidence="1">
    <location>
        <begin position="408"/>
        <end position="436"/>
    </location>
</feature>
<protein>
    <submittedName>
        <fullName evidence="2">Uncharacterized protein</fullName>
    </submittedName>
</protein>
<feature type="transmembrane region" description="Helical" evidence="1">
    <location>
        <begin position="947"/>
        <end position="964"/>
    </location>
</feature>
<evidence type="ECO:0000256" key="1">
    <source>
        <dbReference type="SAM" id="Phobius"/>
    </source>
</evidence>
<organism evidence="2 3">
    <name type="scientific">Adineta steineri</name>
    <dbReference type="NCBI Taxonomy" id="433720"/>
    <lineage>
        <taxon>Eukaryota</taxon>
        <taxon>Metazoa</taxon>
        <taxon>Spiralia</taxon>
        <taxon>Gnathifera</taxon>
        <taxon>Rotifera</taxon>
        <taxon>Eurotatoria</taxon>
        <taxon>Bdelloidea</taxon>
        <taxon>Adinetida</taxon>
        <taxon>Adinetidae</taxon>
        <taxon>Adineta</taxon>
    </lineage>
</organism>
<feature type="transmembrane region" description="Helical" evidence="1">
    <location>
        <begin position="62"/>
        <end position="80"/>
    </location>
</feature>
<gene>
    <name evidence="2" type="ORF">KXQ929_LOCUS10829</name>
</gene>
<feature type="transmembrane region" description="Helical" evidence="1">
    <location>
        <begin position="500"/>
        <end position="522"/>
    </location>
</feature>
<evidence type="ECO:0000313" key="2">
    <source>
        <dbReference type="EMBL" id="CAF3697908.1"/>
    </source>
</evidence>
<dbReference type="EMBL" id="CAJOBB010000521">
    <property type="protein sequence ID" value="CAF3697908.1"/>
    <property type="molecule type" value="Genomic_DNA"/>
</dbReference>
<dbReference type="Proteomes" id="UP000663868">
    <property type="component" value="Unassembled WGS sequence"/>
</dbReference>
<sequence>MLVRIIMATTVLHDTSIISTRKLLTDATSRFFRLIRDLNFFSENPFWSSTLTFREQIHSTRLFLLFTYVSMIIVIGYSSLQIRTHEITLKKFSLSEFERLEKLYPSTINVPCDDVTIPYNKFLDFSPQFHQVCQSPFIQRKWISSLFLFNATSHNILDYRTFAFSHFRALGLLCRISRQAIKDILRTFNSTHFVHRQTLSRIQFNEIASVLSNNLQQNVINNEKRTARIVSLIIAQNRIFSALRTNYYIQSVPGSRSYSTYNGVYLYRNQTNDFGCDCKLKANQCTYPAGAFYNWTLPELGAAAKNHPLPQFQIPGLMAGCLPLDSMQQSTLECLYNQSCINAIALRPNLSQPKALNSSLTRFLLNSTIGSIFDASLFVESWKNKSNYENYFAACSPRSLYYSYQSRFHLGTILTISLSAFGGLIIIWQLITPVFIKIWIFFKEKTISHTPTEHTQIELAIINVAPKPINEGVTAHVHRTIHNFNLFPPNNKNDKEEERIGIIATRLYIFLIVICLIVLGLYTCLTEHNQTRSISSPSLHQFKKLNSMNLSTLNCPCSNFSMSYSRIMTLSPRYHSICFSEYLQDDWLSYFGRVEIDIDSISFLTNDFRISGQSFFDLVRILCQTANETIENALKVFKTTRLVTVNTLTLNQFHIETNTHFQEFQQQTINSFIDLIQLIRSLIQTNQLAEELWTNVGPLSIYDNQTLKWLFAFRPRDFYKNSCSCAYSNQCSRPVGFYFQGDRIRDQPNITVPGLVLGCYPIDSLLLSTFQCFYDEKCIKLLLDNYDFDVIGLVRPLNNGTFHIKPLEYRNSRFSPTTEINEIFSQLFVEEWINLSNFTSYYTRCAPSQCTYTVSKRFDVAYAFTIMLGFYGGLSVILEILLLPLVKQTRQRWFKLKTTDNTNTDTTINSLPSHCNDKLKFQLNFFKSDPPSTEENLINQEILATRLYIFVFILCLIMAILYSGPFHEDTKANIIISPSLEMVNKLHKRNISSLSCPCSTVAIQYSNFLSLTPKYHSICSNKSLFLNFIDKNDSISLFLFSHYRLLSTLCNLSNNFINSSEKSFGTRELITIETLTYSSFHIEINALISVFISQILSDYRRILSFIDGSFNVNQLLNLFTNNWKMEFTDENEKNIIRTFPRKFQNSNCNCAISSNCKELLIDDIYIGCFPYDGFRLSNFQNISLGLLNEQLFVEQWINQTNYTNYFQACNPLQCQYTLPDKNNPMFILTTLLGLYGGLTYFLHLIIGQSLLAYRWWRKKRIQQHVLVISNESATMEIMT</sequence>
<keyword evidence="1" id="KW-0812">Transmembrane</keyword>
<comment type="caution">
    <text evidence="2">The sequence shown here is derived from an EMBL/GenBank/DDBJ whole genome shotgun (WGS) entry which is preliminary data.</text>
</comment>
<feature type="transmembrane region" description="Helical" evidence="1">
    <location>
        <begin position="1225"/>
        <end position="1253"/>
    </location>
</feature>
<keyword evidence="1" id="KW-0472">Membrane</keyword>
<name>A0A818UAL1_9BILA</name>
<proteinExistence type="predicted"/>
<reference evidence="2" key="1">
    <citation type="submission" date="2021-02" db="EMBL/GenBank/DDBJ databases">
        <authorList>
            <person name="Nowell W R."/>
        </authorList>
    </citation>
    <scope>NUCLEOTIDE SEQUENCE</scope>
</reference>
<evidence type="ECO:0000313" key="3">
    <source>
        <dbReference type="Proteomes" id="UP000663868"/>
    </source>
</evidence>
<accession>A0A818UAL1</accession>